<dbReference type="PANTHER" id="PTHR47200">
    <property type="entry name" value="THYLAKOID LUMENAL 15 KDA PROTEIN 1, CHLOROPLASTIC"/>
    <property type="match status" value="1"/>
</dbReference>
<dbReference type="AlphaFoldDB" id="K9VIH1"/>
<dbReference type="HOGENOM" id="CLU_066336_2_0_3"/>
<sequence precursor="true">MMISRIRQHIYTFLLSFVILAVIAAGAIGINPAPAFALDRDKEILVGADFTGKVLTDDSFNKANLRNSNFTNADLRGVSFFAANMEEANFEGANLTGATLDLARMMKANLTNAILEGAFAYNTRLEGAVIDGADFTETLLRDDMIEKLCKVAKGTNPVTGRDTRETLFCDY</sequence>
<dbReference type="PANTHER" id="PTHR47200:SF2">
    <property type="entry name" value="THYLAKOID LUMENAL 15 KDA PROTEIN 1, CHLOROPLASTIC"/>
    <property type="match status" value="1"/>
</dbReference>
<reference evidence="1 2" key="1">
    <citation type="submission" date="2012-05" db="EMBL/GenBank/DDBJ databases">
        <title>Finished chromosome of genome of Oscillatoria sp. PCC 7112.</title>
        <authorList>
            <consortium name="US DOE Joint Genome Institute"/>
            <person name="Gugger M."/>
            <person name="Coursin T."/>
            <person name="Rippka R."/>
            <person name="Tandeau De Marsac N."/>
            <person name="Huntemann M."/>
            <person name="Wei C.-L."/>
            <person name="Han J."/>
            <person name="Detter J.C."/>
            <person name="Han C."/>
            <person name="Tapia R."/>
            <person name="Davenport K."/>
            <person name="Daligault H."/>
            <person name="Erkkila T."/>
            <person name="Gu W."/>
            <person name="Munk A.C.C."/>
            <person name="Teshima H."/>
            <person name="Xu Y."/>
            <person name="Chain P."/>
            <person name="Chen A."/>
            <person name="Krypides N."/>
            <person name="Mavromatis K."/>
            <person name="Markowitz V."/>
            <person name="Szeto E."/>
            <person name="Ivanova N."/>
            <person name="Mikhailova N."/>
            <person name="Ovchinnikova G."/>
            <person name="Pagani I."/>
            <person name="Pati A."/>
            <person name="Goodwin L."/>
            <person name="Peters L."/>
            <person name="Pitluck S."/>
            <person name="Woyke T."/>
            <person name="Kerfeld C."/>
        </authorList>
    </citation>
    <scope>NUCLEOTIDE SEQUENCE [LARGE SCALE GENOMIC DNA]</scope>
    <source>
        <strain evidence="1 2">PCC 7112</strain>
    </source>
</reference>
<dbReference type="KEGG" id="oni:Osc7112_2914"/>
<keyword evidence="2" id="KW-1185">Reference proteome</keyword>
<dbReference type="eggNOG" id="COG1357">
    <property type="taxonomic scope" value="Bacteria"/>
</dbReference>
<evidence type="ECO:0000313" key="2">
    <source>
        <dbReference type="Proteomes" id="UP000010478"/>
    </source>
</evidence>
<dbReference type="PATRIC" id="fig|179408.3.peg.3571"/>
<dbReference type="InterPro" id="IPR044213">
    <property type="entry name" value="At2g44920-like"/>
</dbReference>
<dbReference type="Pfam" id="PF00805">
    <property type="entry name" value="Pentapeptide"/>
    <property type="match status" value="2"/>
</dbReference>
<accession>K9VIH1</accession>
<dbReference type="EMBL" id="CP003614">
    <property type="protein sequence ID" value="AFZ07314.1"/>
    <property type="molecule type" value="Genomic_DNA"/>
</dbReference>
<evidence type="ECO:0000313" key="1">
    <source>
        <dbReference type="EMBL" id="AFZ07314.1"/>
    </source>
</evidence>
<dbReference type="STRING" id="179408.Osc7112_2914"/>
<dbReference type="OrthoDB" id="483710at2"/>
<dbReference type="SUPFAM" id="SSF141571">
    <property type="entry name" value="Pentapeptide repeat-like"/>
    <property type="match status" value="1"/>
</dbReference>
<dbReference type="Gene3D" id="2.160.20.80">
    <property type="entry name" value="E3 ubiquitin-protein ligase SopA"/>
    <property type="match status" value="1"/>
</dbReference>
<dbReference type="RefSeq" id="WP_015176597.1">
    <property type="nucleotide sequence ID" value="NC_019729.1"/>
</dbReference>
<name>K9VIH1_9CYAN</name>
<proteinExistence type="predicted"/>
<organism evidence="1 2">
    <name type="scientific">Phormidium nigroviride PCC 7112</name>
    <dbReference type="NCBI Taxonomy" id="179408"/>
    <lineage>
        <taxon>Bacteria</taxon>
        <taxon>Bacillati</taxon>
        <taxon>Cyanobacteriota</taxon>
        <taxon>Cyanophyceae</taxon>
        <taxon>Oscillatoriophycideae</taxon>
        <taxon>Oscillatoriales</taxon>
        <taxon>Oscillatoriaceae</taxon>
        <taxon>Phormidium</taxon>
    </lineage>
</organism>
<dbReference type="InterPro" id="IPR001646">
    <property type="entry name" value="5peptide_repeat"/>
</dbReference>
<dbReference type="Proteomes" id="UP000010478">
    <property type="component" value="Chromosome"/>
</dbReference>
<gene>
    <name evidence="1" type="ORF">Osc7112_2914</name>
</gene>
<protein>
    <submittedName>
        <fullName evidence="1">Pentapeptide repeat protein</fullName>
    </submittedName>
</protein>